<sequence>MKTHGLDNRMLRMQRLQKIWYANRLAKAINSQKMGIATAAYILAREYLSFVGENVAYDQPKPLLVIDGPPGIGKTTLLEELAVILNFSGYKTVFFSLDMFLRDLEWRKEVMAAVLSGRKEIHNYNEAVLWDLDRVINELLREIDDFYSSIEETKSLVIKNAFDMQTKKYRDYTFLLKRGAIFIIEGFCANLPILQGHYGDKVFRARLKDDLDKVRKQYLGRSSPQVDSADRERFHDLVFGKMFPLYAEATAKILNVTLNYSAEECDD</sequence>
<name>A0A1F4SHC6_UNCSA</name>
<proteinExistence type="predicted"/>
<dbReference type="SUPFAM" id="SSF52540">
    <property type="entry name" value="P-loop containing nucleoside triphosphate hydrolases"/>
    <property type="match status" value="1"/>
</dbReference>
<dbReference type="Proteomes" id="UP000178417">
    <property type="component" value="Unassembled WGS sequence"/>
</dbReference>
<gene>
    <name evidence="1" type="ORF">A2310_05715</name>
</gene>
<dbReference type="Gene3D" id="3.40.50.300">
    <property type="entry name" value="P-loop containing nucleotide triphosphate hydrolases"/>
    <property type="match status" value="1"/>
</dbReference>
<reference evidence="1 2" key="1">
    <citation type="journal article" date="2016" name="Nat. Commun.">
        <title>Thousands of microbial genomes shed light on interconnected biogeochemical processes in an aquifer system.</title>
        <authorList>
            <person name="Anantharaman K."/>
            <person name="Brown C.T."/>
            <person name="Hug L.A."/>
            <person name="Sharon I."/>
            <person name="Castelle C.J."/>
            <person name="Probst A.J."/>
            <person name="Thomas B.C."/>
            <person name="Singh A."/>
            <person name="Wilkins M.J."/>
            <person name="Karaoz U."/>
            <person name="Brodie E.L."/>
            <person name="Williams K.H."/>
            <person name="Hubbard S.S."/>
            <person name="Banfield J.F."/>
        </authorList>
    </citation>
    <scope>NUCLEOTIDE SEQUENCE [LARGE SCALE GENOMIC DNA]</scope>
</reference>
<organism evidence="1 2">
    <name type="scientific">candidate division WOR-1 bacterium RIFOXYB2_FULL_37_13</name>
    <dbReference type="NCBI Taxonomy" id="1802579"/>
    <lineage>
        <taxon>Bacteria</taxon>
        <taxon>Bacillati</taxon>
        <taxon>Saganbacteria</taxon>
    </lineage>
</organism>
<comment type="caution">
    <text evidence="1">The sequence shown here is derived from an EMBL/GenBank/DDBJ whole genome shotgun (WGS) entry which is preliminary data.</text>
</comment>
<dbReference type="AlphaFoldDB" id="A0A1F4SHC6"/>
<evidence type="ECO:0000313" key="1">
    <source>
        <dbReference type="EMBL" id="OGC19834.1"/>
    </source>
</evidence>
<dbReference type="EMBL" id="MEUB01000058">
    <property type="protein sequence ID" value="OGC19834.1"/>
    <property type="molecule type" value="Genomic_DNA"/>
</dbReference>
<accession>A0A1F4SHC6</accession>
<protein>
    <submittedName>
        <fullName evidence="1">Uncharacterized protein</fullName>
    </submittedName>
</protein>
<evidence type="ECO:0000313" key="2">
    <source>
        <dbReference type="Proteomes" id="UP000178417"/>
    </source>
</evidence>
<dbReference type="InterPro" id="IPR027417">
    <property type="entry name" value="P-loop_NTPase"/>
</dbReference>